<organism evidence="7 8">
    <name type="scientific">Novosphingobium pentaromativorans US6-1</name>
    <dbReference type="NCBI Taxonomy" id="1088721"/>
    <lineage>
        <taxon>Bacteria</taxon>
        <taxon>Pseudomonadati</taxon>
        <taxon>Pseudomonadota</taxon>
        <taxon>Alphaproteobacteria</taxon>
        <taxon>Sphingomonadales</taxon>
        <taxon>Sphingomonadaceae</taxon>
        <taxon>Novosphingobium</taxon>
    </lineage>
</organism>
<keyword evidence="3 4" id="KW-0408">Iron</keyword>
<dbReference type="PATRIC" id="fig|1088721.3.peg.2960"/>
<dbReference type="PROSITE" id="PS51007">
    <property type="entry name" value="CYTC"/>
    <property type="match status" value="1"/>
</dbReference>
<dbReference type="eggNOG" id="COG2010">
    <property type="taxonomic scope" value="Bacteria"/>
</dbReference>
<dbReference type="Gene3D" id="1.10.760.10">
    <property type="entry name" value="Cytochrome c-like domain"/>
    <property type="match status" value="1"/>
</dbReference>
<evidence type="ECO:0000256" key="4">
    <source>
        <dbReference type="PROSITE-ProRule" id="PRU00433"/>
    </source>
</evidence>
<evidence type="ECO:0000259" key="6">
    <source>
        <dbReference type="PROSITE" id="PS51007"/>
    </source>
</evidence>
<gene>
    <name evidence="7" type="ORF">NSU_2995</name>
</gene>
<keyword evidence="8" id="KW-1185">Reference proteome</keyword>
<keyword evidence="1 4" id="KW-0349">Heme</keyword>
<evidence type="ECO:0000313" key="8">
    <source>
        <dbReference type="Proteomes" id="UP000004030"/>
    </source>
</evidence>
<dbReference type="GO" id="GO:0046872">
    <property type="term" value="F:metal ion binding"/>
    <property type="evidence" value="ECO:0007669"/>
    <property type="project" value="UniProtKB-KW"/>
</dbReference>
<protein>
    <submittedName>
        <fullName evidence="7">Cytochrome c family protein</fullName>
    </submittedName>
</protein>
<dbReference type="GO" id="GO:0020037">
    <property type="term" value="F:heme binding"/>
    <property type="evidence" value="ECO:0007669"/>
    <property type="project" value="InterPro"/>
</dbReference>
<comment type="caution">
    <text evidence="7">The sequence shown here is derived from an EMBL/GenBank/DDBJ whole genome shotgun (WGS) entry which is preliminary data.</text>
</comment>
<dbReference type="Proteomes" id="UP000004030">
    <property type="component" value="Unassembled WGS sequence"/>
</dbReference>
<dbReference type="AlphaFoldDB" id="G6EF74"/>
<evidence type="ECO:0000256" key="5">
    <source>
        <dbReference type="SAM" id="MobiDB-lite"/>
    </source>
</evidence>
<reference evidence="7 8" key="1">
    <citation type="journal article" date="2012" name="J. Bacteriol.">
        <title>Genome sequence of benzo(a)pyrene-degrading bacterium Novosphingobium pentaromativorans US6-1.</title>
        <authorList>
            <person name="Luo Y.R."/>
            <person name="Kang S.G."/>
            <person name="Kim S.J."/>
            <person name="Kim M.R."/>
            <person name="Li N."/>
            <person name="Lee J.H."/>
            <person name="Kwon K.K."/>
        </authorList>
    </citation>
    <scope>NUCLEOTIDE SEQUENCE [LARGE SCALE GENOMIC DNA]</scope>
    <source>
        <strain evidence="7 8">US6-1</strain>
    </source>
</reference>
<dbReference type="GO" id="GO:0009055">
    <property type="term" value="F:electron transfer activity"/>
    <property type="evidence" value="ECO:0007669"/>
    <property type="project" value="InterPro"/>
</dbReference>
<evidence type="ECO:0000256" key="1">
    <source>
        <dbReference type="ARBA" id="ARBA00022617"/>
    </source>
</evidence>
<evidence type="ECO:0000256" key="2">
    <source>
        <dbReference type="ARBA" id="ARBA00022723"/>
    </source>
</evidence>
<evidence type="ECO:0000256" key="3">
    <source>
        <dbReference type="ARBA" id="ARBA00023004"/>
    </source>
</evidence>
<dbReference type="SUPFAM" id="SSF46626">
    <property type="entry name" value="Cytochrome c"/>
    <property type="match status" value="1"/>
</dbReference>
<dbReference type="InterPro" id="IPR009056">
    <property type="entry name" value="Cyt_c-like_dom"/>
</dbReference>
<name>G6EF74_9SPHN</name>
<sequence length="199" mass="21357">MLLGGAAFVYFGIYNIAADDPHTPFVYSVLDDVRDRSIESRAADIQAPADLSSADRIARGAGLYQEMCVSCHLGPGVEPSELSQGLYPQAPKLAGQTDHSPGELFWIIKHGVKLTAMPAWGKSHSDPLIWDMVAFVGKLPGMSPAQFQETIASAPAGHDEMMEMGSDHHTEQQAIETGPRQAQDAVDHEDAEGSAPHGH</sequence>
<proteinExistence type="predicted"/>
<keyword evidence="2 4" id="KW-0479">Metal-binding</keyword>
<evidence type="ECO:0000313" key="7">
    <source>
        <dbReference type="EMBL" id="EHJ60032.1"/>
    </source>
</evidence>
<feature type="domain" description="Cytochrome c" evidence="6">
    <location>
        <begin position="55"/>
        <end position="140"/>
    </location>
</feature>
<dbReference type="InterPro" id="IPR036909">
    <property type="entry name" value="Cyt_c-like_dom_sf"/>
</dbReference>
<dbReference type="Pfam" id="PF13442">
    <property type="entry name" value="Cytochrome_CBB3"/>
    <property type="match status" value="1"/>
</dbReference>
<feature type="region of interest" description="Disordered" evidence="5">
    <location>
        <begin position="160"/>
        <end position="199"/>
    </location>
</feature>
<feature type="compositionally biased region" description="Basic and acidic residues" evidence="5">
    <location>
        <begin position="160"/>
        <end position="171"/>
    </location>
</feature>
<dbReference type="EMBL" id="AGFM01000047">
    <property type="protein sequence ID" value="EHJ60032.1"/>
    <property type="molecule type" value="Genomic_DNA"/>
</dbReference>
<accession>G6EF74</accession>